<evidence type="ECO:0000256" key="4">
    <source>
        <dbReference type="ARBA" id="ARBA00022692"/>
    </source>
</evidence>
<organism evidence="9 10">
    <name type="scientific">Moniliophthora roreri</name>
    <name type="common">Frosty pod rot fungus</name>
    <name type="synonym">Monilia roreri</name>
    <dbReference type="NCBI Taxonomy" id="221103"/>
    <lineage>
        <taxon>Eukaryota</taxon>
        <taxon>Fungi</taxon>
        <taxon>Dikarya</taxon>
        <taxon>Basidiomycota</taxon>
        <taxon>Agaricomycotina</taxon>
        <taxon>Agaricomycetes</taxon>
        <taxon>Agaricomycetidae</taxon>
        <taxon>Agaricales</taxon>
        <taxon>Marasmiineae</taxon>
        <taxon>Marasmiaceae</taxon>
        <taxon>Moniliophthora</taxon>
    </lineage>
</organism>
<feature type="transmembrane region" description="Helical" evidence="7">
    <location>
        <begin position="652"/>
        <end position="679"/>
    </location>
</feature>
<dbReference type="eggNOG" id="KOG2493">
    <property type="taxonomic scope" value="Eukaryota"/>
</dbReference>
<feature type="transmembrane region" description="Helical" evidence="7">
    <location>
        <begin position="609"/>
        <end position="640"/>
    </location>
</feature>
<feature type="transmembrane region" description="Helical" evidence="7">
    <location>
        <begin position="135"/>
        <end position="153"/>
    </location>
</feature>
<dbReference type="Proteomes" id="UP000054988">
    <property type="component" value="Unassembled WGS sequence"/>
</dbReference>
<feature type="transmembrane region" description="Helical" evidence="7">
    <location>
        <begin position="295"/>
        <end position="317"/>
    </location>
</feature>
<keyword evidence="5 7" id="KW-1133">Transmembrane helix</keyword>
<accession>A0A0W0FN05</accession>
<comment type="subcellular location">
    <subcellularLocation>
        <location evidence="1 7">Membrane</location>
        <topology evidence="1 7">Multi-pass membrane protein</topology>
    </subcellularLocation>
</comment>
<proteinExistence type="inferred from homology"/>
<reference evidence="9 10" key="1">
    <citation type="submission" date="2015-12" db="EMBL/GenBank/DDBJ databases">
        <title>Draft genome sequence of Moniliophthora roreri, the causal agent of frosty pod rot of cacao.</title>
        <authorList>
            <person name="Aime M.C."/>
            <person name="Diaz-Valderrama J.R."/>
            <person name="Kijpornyongpan T."/>
            <person name="Phillips-Mora W."/>
        </authorList>
    </citation>
    <scope>NUCLEOTIDE SEQUENCE [LARGE SCALE GENOMIC DNA]</scope>
    <source>
        <strain evidence="9 10">MCA 2952</strain>
    </source>
</reference>
<comment type="function">
    <text evidence="7">Sodium-phosphate symporter.</text>
</comment>
<keyword evidence="6 7" id="KW-0472">Membrane</keyword>
<keyword evidence="3 7" id="KW-0592">Phosphate transport</keyword>
<dbReference type="AlphaFoldDB" id="A0A0W0FN05"/>
<dbReference type="InterPro" id="IPR001204">
    <property type="entry name" value="Phos_transporter"/>
</dbReference>
<evidence type="ECO:0000313" key="9">
    <source>
        <dbReference type="EMBL" id="KTB37709.1"/>
    </source>
</evidence>
<dbReference type="GO" id="GO:0035435">
    <property type="term" value="P:phosphate ion transmembrane transport"/>
    <property type="evidence" value="ECO:0007669"/>
    <property type="project" value="TreeGrafter"/>
</dbReference>
<comment type="caution">
    <text evidence="9">The sequence shown here is derived from an EMBL/GenBank/DDBJ whole genome shotgun (WGS) entry which is preliminary data.</text>
</comment>
<keyword evidence="2 7" id="KW-0813">Transport</keyword>
<evidence type="ECO:0000256" key="2">
    <source>
        <dbReference type="ARBA" id="ARBA00022448"/>
    </source>
</evidence>
<dbReference type="GO" id="GO:0016020">
    <property type="term" value="C:membrane"/>
    <property type="evidence" value="ECO:0007669"/>
    <property type="project" value="UniProtKB-SubCell"/>
</dbReference>
<evidence type="ECO:0000256" key="1">
    <source>
        <dbReference type="ARBA" id="ARBA00004141"/>
    </source>
</evidence>
<name>A0A0W0FN05_MONRR</name>
<feature type="transmembrane region" description="Helical" evidence="7">
    <location>
        <begin position="174"/>
        <end position="191"/>
    </location>
</feature>
<dbReference type="PANTHER" id="PTHR11101:SF80">
    <property type="entry name" value="PHOSPHATE TRANSPORTER"/>
    <property type="match status" value="1"/>
</dbReference>
<feature type="transmembrane region" description="Helical" evidence="7">
    <location>
        <begin position="337"/>
        <end position="358"/>
    </location>
</feature>
<feature type="transmembrane region" description="Helical" evidence="7">
    <location>
        <begin position="567"/>
        <end position="589"/>
    </location>
</feature>
<feature type="region of interest" description="Disordered" evidence="8">
    <location>
        <begin position="403"/>
        <end position="446"/>
    </location>
</feature>
<evidence type="ECO:0000256" key="6">
    <source>
        <dbReference type="ARBA" id="ARBA00023136"/>
    </source>
</evidence>
<gene>
    <name evidence="9" type="ORF">WG66_9709</name>
</gene>
<dbReference type="EMBL" id="LATX01001826">
    <property type="protein sequence ID" value="KTB37709.1"/>
    <property type="molecule type" value="Genomic_DNA"/>
</dbReference>
<sequence>MASPSALPTFPFTVAYRILHMWYHILGRTAPTTLAPSTSHGPYDDASAAGTESVRVYTTPPVSPSPSFYTCYEEAVVALEQEEDVHGLQSGDLESPKKDLEVQTLEVEDLKWELNPPPPRATDAFRMPILHQWDYLFAFGVIFAGLDAFMIGANDVANSFATSVSSKSLTLRQACLAAALFEFLGAVLVGARVADTVKSGIIPLSVFRDNAGVQLLSFVCALVSSSIWLTIATRRSWPVSTTYSIVSAIAGVGVAGLATIFAGLIIAPAISAGFGSAVYLLIKFIVLKREDPTKWALMTSPFFFFLVGAVCTMSIIYKGSPSLGIDKEGPETLAAAIVGTGAVIGLLSVVFWAPFVYAKVVKKDYTVRWYHFFIGPLLWKREPPADAGTIGAHSAIPDYRIRKEAHEEPKPDNLSIETDSEKGNRHVDEPAQQPQHSKLSEEVEKADPHPIEGAWVEPKNLYIIARYKTIPFIKKVLTHGTNVDIHAMQAKEGDTVDGRRIADMYERAKQYPNDTEHLYSFMQVMSACTASFAHGANDISNAIGPFSVIYQVWSTGSSAASKSSTPIWALVFGAIMLVIGLATYGYNIMAVLGNRITLHSPSRGFSMELGAAITVILASQYGLPVSTTMCITGSTIGVALCNGDWKAVNWRAIGWIYLGWLLTIPIAGTAAGCLMGIILNAPRF</sequence>
<protein>
    <recommendedName>
        <fullName evidence="7">Phosphate transporter</fullName>
    </recommendedName>
</protein>
<dbReference type="GO" id="GO:0005315">
    <property type="term" value="F:phosphate transmembrane transporter activity"/>
    <property type="evidence" value="ECO:0007669"/>
    <property type="project" value="InterPro"/>
</dbReference>
<feature type="compositionally biased region" description="Basic and acidic residues" evidence="8">
    <location>
        <begin position="419"/>
        <end position="429"/>
    </location>
</feature>
<feature type="transmembrane region" description="Helical" evidence="7">
    <location>
        <begin position="211"/>
        <end position="231"/>
    </location>
</feature>
<evidence type="ECO:0000313" key="10">
    <source>
        <dbReference type="Proteomes" id="UP000054988"/>
    </source>
</evidence>
<keyword evidence="4 7" id="KW-0812">Transmembrane</keyword>
<dbReference type="PANTHER" id="PTHR11101">
    <property type="entry name" value="PHOSPHATE TRANSPORTER"/>
    <property type="match status" value="1"/>
</dbReference>
<evidence type="ECO:0000256" key="8">
    <source>
        <dbReference type="SAM" id="MobiDB-lite"/>
    </source>
</evidence>
<evidence type="ECO:0000256" key="5">
    <source>
        <dbReference type="ARBA" id="ARBA00022989"/>
    </source>
</evidence>
<feature type="transmembrane region" description="Helical" evidence="7">
    <location>
        <begin position="243"/>
        <end position="263"/>
    </location>
</feature>
<evidence type="ECO:0000256" key="3">
    <source>
        <dbReference type="ARBA" id="ARBA00022592"/>
    </source>
</evidence>
<comment type="similarity">
    <text evidence="7">Belongs to the inorganic phosphate transporter (PiT) (TC 2.A.20) family.</text>
</comment>
<dbReference type="Pfam" id="PF01384">
    <property type="entry name" value="PHO4"/>
    <property type="match status" value="1"/>
</dbReference>
<evidence type="ECO:0000256" key="7">
    <source>
        <dbReference type="RuleBase" id="RU363058"/>
    </source>
</evidence>